<proteinExistence type="predicted"/>
<dbReference type="EMBL" id="RBDX01000024">
    <property type="protein sequence ID" value="RKN05818.1"/>
    <property type="molecule type" value="Genomic_DNA"/>
</dbReference>
<dbReference type="OrthoDB" id="5503950at2"/>
<dbReference type="CDD" id="cd01823">
    <property type="entry name" value="SEST_like"/>
    <property type="match status" value="1"/>
</dbReference>
<feature type="domain" description="SGNH hydrolase-type esterase" evidence="4">
    <location>
        <begin position="39"/>
        <end position="255"/>
    </location>
</feature>
<dbReference type="Pfam" id="PF13472">
    <property type="entry name" value="Lipase_GDSL_2"/>
    <property type="match status" value="1"/>
</dbReference>
<dbReference type="RefSeq" id="WP_120699166.1">
    <property type="nucleotide sequence ID" value="NZ_RBDX01000024.1"/>
</dbReference>
<dbReference type="AlphaFoldDB" id="A0A3A9VXX2"/>
<feature type="signal peptide" evidence="3">
    <location>
        <begin position="1"/>
        <end position="29"/>
    </location>
</feature>
<evidence type="ECO:0000313" key="7">
    <source>
        <dbReference type="Proteomes" id="UP000268652"/>
    </source>
</evidence>
<comment type="caution">
    <text evidence="5">The sequence shown here is derived from an EMBL/GenBank/DDBJ whole genome shotgun (WGS) entry which is preliminary data.</text>
</comment>
<feature type="disulfide bond" evidence="2">
    <location>
        <begin position="126"/>
        <end position="134"/>
    </location>
</feature>
<feature type="active site" description="Nucleophile" evidence="1">
    <location>
        <position position="43"/>
    </location>
</feature>
<name>A0A3A9VXX2_9ACTN</name>
<organism evidence="5 8">
    <name type="scientific">Streptomyces radicis</name>
    <dbReference type="NCBI Taxonomy" id="1750517"/>
    <lineage>
        <taxon>Bacteria</taxon>
        <taxon>Bacillati</taxon>
        <taxon>Actinomycetota</taxon>
        <taxon>Actinomycetes</taxon>
        <taxon>Kitasatosporales</taxon>
        <taxon>Streptomycetaceae</taxon>
        <taxon>Streptomyces</taxon>
    </lineage>
</organism>
<evidence type="ECO:0000313" key="6">
    <source>
        <dbReference type="EMBL" id="RKN17627.1"/>
    </source>
</evidence>
<dbReference type="GO" id="GO:0019433">
    <property type="term" value="P:triglyceride catabolic process"/>
    <property type="evidence" value="ECO:0007669"/>
    <property type="project" value="TreeGrafter"/>
</dbReference>
<protein>
    <submittedName>
        <fullName evidence="5">SGNH/GDSL hydrolase family protein</fullName>
    </submittedName>
</protein>
<feature type="disulfide bond" evidence="2">
    <location>
        <begin position="184"/>
        <end position="231"/>
    </location>
</feature>
<evidence type="ECO:0000259" key="4">
    <source>
        <dbReference type="Pfam" id="PF13472"/>
    </source>
</evidence>
<reference evidence="7 8" key="1">
    <citation type="submission" date="2018-09" db="EMBL/GenBank/DDBJ databases">
        <title>Streptomyces sp. nov. DS1-2, an endophytic actinomycete isolated from roots of Dendrobium scabrilingue.</title>
        <authorList>
            <person name="Kuncharoen N."/>
            <person name="Kudo T."/>
            <person name="Ohkuma M."/>
            <person name="Yuki M."/>
            <person name="Tanasupawat S."/>
        </authorList>
    </citation>
    <scope>NUCLEOTIDE SEQUENCE [LARGE SCALE GENOMIC DNA]</scope>
    <source>
        <strain evidence="5 8">AZ1-7</strain>
        <strain evidence="6 7">DS1-2</strain>
    </source>
</reference>
<evidence type="ECO:0000313" key="5">
    <source>
        <dbReference type="EMBL" id="RKN05818.1"/>
    </source>
</evidence>
<evidence type="ECO:0000256" key="3">
    <source>
        <dbReference type="SAM" id="SignalP"/>
    </source>
</evidence>
<dbReference type="InterPro" id="IPR037460">
    <property type="entry name" value="SEST-like"/>
</dbReference>
<dbReference type="Proteomes" id="UP000275024">
    <property type="component" value="Unassembled WGS sequence"/>
</dbReference>
<dbReference type="InterPro" id="IPR013830">
    <property type="entry name" value="SGNH_hydro"/>
</dbReference>
<dbReference type="PANTHER" id="PTHR37981:SF1">
    <property type="entry name" value="SGNH HYDROLASE-TYPE ESTERASE DOMAIN-CONTAINING PROTEIN"/>
    <property type="match status" value="1"/>
</dbReference>
<dbReference type="InterPro" id="IPR036514">
    <property type="entry name" value="SGNH_hydro_sf"/>
</dbReference>
<feature type="chain" id="PRO_5039465051" evidence="3">
    <location>
        <begin position="30"/>
        <end position="267"/>
    </location>
</feature>
<keyword evidence="7" id="KW-1185">Reference proteome</keyword>
<evidence type="ECO:0000313" key="8">
    <source>
        <dbReference type="Proteomes" id="UP000275024"/>
    </source>
</evidence>
<keyword evidence="3" id="KW-0732">Signal</keyword>
<gene>
    <name evidence="6" type="ORF">D7318_23410</name>
    <name evidence="5" type="ORF">D7319_24120</name>
</gene>
<keyword evidence="2" id="KW-1015">Disulfide bond</keyword>
<evidence type="ECO:0000256" key="1">
    <source>
        <dbReference type="PIRSR" id="PIRSR637460-1"/>
    </source>
</evidence>
<keyword evidence="5" id="KW-0378">Hydrolase</keyword>
<dbReference type="SUPFAM" id="SSF52266">
    <property type="entry name" value="SGNH hydrolase"/>
    <property type="match status" value="1"/>
</dbReference>
<dbReference type="PANTHER" id="PTHR37981">
    <property type="entry name" value="LIPASE 2"/>
    <property type="match status" value="1"/>
</dbReference>
<accession>A0A3A9VXX2</accession>
<feature type="active site" evidence="1">
    <location>
        <position position="249"/>
    </location>
</feature>
<feature type="disulfide bond" evidence="2">
    <location>
        <begin position="60"/>
        <end position="85"/>
    </location>
</feature>
<dbReference type="GO" id="GO:0004806">
    <property type="term" value="F:triacylglycerol lipase activity"/>
    <property type="evidence" value="ECO:0007669"/>
    <property type="project" value="TreeGrafter"/>
</dbReference>
<dbReference type="EMBL" id="RBDY01000022">
    <property type="protein sequence ID" value="RKN17627.1"/>
    <property type="molecule type" value="Genomic_DNA"/>
</dbReference>
<dbReference type="Proteomes" id="UP000268652">
    <property type="component" value="Unassembled WGS sequence"/>
</dbReference>
<sequence length="267" mass="26713">MKLRRSLALAATAAVAIGVSALGPASATAQEAAAVDYVALGDSYSSGVGAGSYDEASGDCRRSTVAYPELWAAANAPTSFAFPACSGATTADVLDSQLGSLDAATTLVSISIGGNDAGFADVMTTCVLQGTDACLSAVGTATSFIDAELPGRLDTVYGAISGGAPNAQVVVLGYPRIYQLDGDCAFGISEESRAAINSAADALHDVTSAAAAGHGFAYGDVRPAFTGHEICSGDEWLNSTTLPVVDSYHPNAAGQSGGYYAVMESLA</sequence>
<evidence type="ECO:0000256" key="2">
    <source>
        <dbReference type="PIRSR" id="PIRSR637460-2"/>
    </source>
</evidence>
<dbReference type="Gene3D" id="3.40.50.1110">
    <property type="entry name" value="SGNH hydrolase"/>
    <property type="match status" value="1"/>
</dbReference>